<gene>
    <name evidence="1" type="ORF">CBA19CS22_39865</name>
</gene>
<dbReference type="Proteomes" id="UP001055013">
    <property type="component" value="Unassembled WGS sequence"/>
</dbReference>
<proteinExistence type="predicted"/>
<comment type="caution">
    <text evidence="1">The sequence shown here is derived from an EMBL/GenBank/DDBJ whole genome shotgun (WGS) entry which is preliminary data.</text>
</comment>
<evidence type="ECO:0000313" key="1">
    <source>
        <dbReference type="EMBL" id="GJH22837.1"/>
    </source>
</evidence>
<dbReference type="EMBL" id="BPUR01000065">
    <property type="protein sequence ID" value="GJH22837.1"/>
    <property type="molecule type" value="Genomic_DNA"/>
</dbReference>
<protein>
    <submittedName>
        <fullName evidence="1">IS701 family transposase</fullName>
    </submittedName>
</protein>
<evidence type="ECO:0000313" key="2">
    <source>
        <dbReference type="Proteomes" id="UP001055013"/>
    </source>
</evidence>
<keyword evidence="2" id="KW-1185">Reference proteome</keyword>
<organism evidence="1 2">
    <name type="scientific">Caballeronia novacaledonica</name>
    <dbReference type="NCBI Taxonomy" id="1544861"/>
    <lineage>
        <taxon>Bacteria</taxon>
        <taxon>Pseudomonadati</taxon>
        <taxon>Pseudomonadota</taxon>
        <taxon>Betaproteobacteria</taxon>
        <taxon>Burkholderiales</taxon>
        <taxon>Burkholderiaceae</taxon>
        <taxon>Caballeronia</taxon>
    </lineage>
</organism>
<reference evidence="1" key="1">
    <citation type="submission" date="2021-09" db="EMBL/GenBank/DDBJ databases">
        <title>Isolation and characterization of 3-chlorobenzoate degrading bacteria from soils in Shizuoka.</title>
        <authorList>
            <person name="Ifat A."/>
            <person name="Ogawa N."/>
            <person name="Kimbara K."/>
            <person name="Moriuchi R."/>
            <person name="Dohra H."/>
            <person name="Shintani M."/>
        </authorList>
    </citation>
    <scope>NUCLEOTIDE SEQUENCE</scope>
    <source>
        <strain evidence="1">19CS2-2</strain>
    </source>
</reference>
<sequence>MDWETSFDEYLEHLCEAVRHSDRHSGLIGYCQGLMLPIRRKSVEPLAAHLEPQRVSARHQSLHHFVSKSEWSDAALLEQVRRWVLPHMDPAKGLYWIIDDTGFPKKGKHSVGVARQYCGQLGKQDNCQVAVSLSVATEEASLPVAYQLYLPQEWADDPLRRAQAGVPDEIGFATKPQIALTQMREARQSGAPDGVVLADAGYGNDTAFRDALSEIGLQYAVGIQSSTRVWAPGTAPLPAASSGGKPGRPRSLQRRVPGHQPASVKELAVGLDASRYRTVSWREGTRATLSSRFAAVRVRASHRDYWRPTPRDEEWLLVEWPDGEPEPIKYWLSTLPAGTPVDRLVQVAKMRWRIERDYQDLKQEFGLGHFEGRGWRGFHHHASLCIAAYGFLVAQRLIQGSGKKNAAIRDTSGLPSDYVPRGSPARAAPRG</sequence>
<accession>A0ACB5R710</accession>
<name>A0ACB5R710_9BURK</name>